<sequence length="137" mass="15057">MGIPCHGNTGPWKYWAMGMTTPRPLKYRATGILGRWNTRQSEYWAPGILGTWNTGLQKPSKGTVLSLVTDPRKEAVTKASRRNSRPIRAMEPQADPCVGIPAQSVRWNPGPIHVKESQADPCGGCAAEVTKADHHRT</sequence>
<name>A0A401RQ71_CHIPU</name>
<proteinExistence type="predicted"/>
<dbReference type="AlphaFoldDB" id="A0A401RQ71"/>
<accession>A0A401RQ71</accession>
<protein>
    <submittedName>
        <fullName evidence="1">Uncharacterized protein</fullName>
    </submittedName>
</protein>
<evidence type="ECO:0000313" key="1">
    <source>
        <dbReference type="EMBL" id="GCC20284.1"/>
    </source>
</evidence>
<keyword evidence="2" id="KW-1185">Reference proteome</keyword>
<gene>
    <name evidence="1" type="ORF">chiPu_0021336</name>
</gene>
<dbReference type="EMBL" id="BEZZ01003729">
    <property type="protein sequence ID" value="GCC20284.1"/>
    <property type="molecule type" value="Genomic_DNA"/>
</dbReference>
<dbReference type="Proteomes" id="UP000287033">
    <property type="component" value="Unassembled WGS sequence"/>
</dbReference>
<reference evidence="1 2" key="1">
    <citation type="journal article" date="2018" name="Nat. Ecol. Evol.">
        <title>Shark genomes provide insights into elasmobranch evolution and the origin of vertebrates.</title>
        <authorList>
            <person name="Hara Y"/>
            <person name="Yamaguchi K"/>
            <person name="Onimaru K"/>
            <person name="Kadota M"/>
            <person name="Koyanagi M"/>
            <person name="Keeley SD"/>
            <person name="Tatsumi K"/>
            <person name="Tanaka K"/>
            <person name="Motone F"/>
            <person name="Kageyama Y"/>
            <person name="Nozu R"/>
            <person name="Adachi N"/>
            <person name="Nishimura O"/>
            <person name="Nakagawa R"/>
            <person name="Tanegashima C"/>
            <person name="Kiyatake I"/>
            <person name="Matsumoto R"/>
            <person name="Murakumo K"/>
            <person name="Nishida K"/>
            <person name="Terakita A"/>
            <person name="Kuratani S"/>
            <person name="Sato K"/>
            <person name="Hyodo S Kuraku.S."/>
        </authorList>
    </citation>
    <scope>NUCLEOTIDE SEQUENCE [LARGE SCALE GENOMIC DNA]</scope>
</reference>
<evidence type="ECO:0000313" key="2">
    <source>
        <dbReference type="Proteomes" id="UP000287033"/>
    </source>
</evidence>
<comment type="caution">
    <text evidence="1">The sequence shown here is derived from an EMBL/GenBank/DDBJ whole genome shotgun (WGS) entry which is preliminary data.</text>
</comment>
<organism evidence="1 2">
    <name type="scientific">Chiloscyllium punctatum</name>
    <name type="common">Brownbanded bambooshark</name>
    <name type="synonym">Hemiscyllium punctatum</name>
    <dbReference type="NCBI Taxonomy" id="137246"/>
    <lineage>
        <taxon>Eukaryota</taxon>
        <taxon>Metazoa</taxon>
        <taxon>Chordata</taxon>
        <taxon>Craniata</taxon>
        <taxon>Vertebrata</taxon>
        <taxon>Chondrichthyes</taxon>
        <taxon>Elasmobranchii</taxon>
        <taxon>Galeomorphii</taxon>
        <taxon>Galeoidea</taxon>
        <taxon>Orectolobiformes</taxon>
        <taxon>Hemiscylliidae</taxon>
        <taxon>Chiloscyllium</taxon>
    </lineage>
</organism>